<proteinExistence type="predicted"/>
<dbReference type="InterPro" id="IPR006944">
    <property type="entry name" value="Phage/GTA_portal"/>
</dbReference>
<dbReference type="HOGENOM" id="CLU_033789_0_1_5"/>
<reference evidence="2" key="1">
    <citation type="submission" date="2007-04" db="EMBL/GenBank/DDBJ databases">
        <title>Complete sequence of chromosome of Rhodobacter sphaeroides ATCC 17025.</title>
        <authorList>
            <consortium name="US DOE Joint Genome Institute"/>
            <person name="Copeland A."/>
            <person name="Lucas S."/>
            <person name="Lapidus A."/>
            <person name="Barry K."/>
            <person name="Detter J.C."/>
            <person name="Glavina del Rio T."/>
            <person name="Hammon N."/>
            <person name="Israni S."/>
            <person name="Dalin E."/>
            <person name="Tice H."/>
            <person name="Pitluck S."/>
            <person name="Chertkov O."/>
            <person name="Brettin T."/>
            <person name="Bruce D."/>
            <person name="Han C."/>
            <person name="Schmutz J."/>
            <person name="Larimer F."/>
            <person name="Land M."/>
            <person name="Hauser L."/>
            <person name="Kyrpides N."/>
            <person name="Kim E."/>
            <person name="Richardson P."/>
            <person name="Mackenzie C."/>
            <person name="Choudhary M."/>
            <person name="Donohue T.J."/>
            <person name="Kaplan S."/>
        </authorList>
    </citation>
    <scope>NUCLEOTIDE SEQUENCE [LARGE SCALE GENOMIC DNA]</scope>
    <source>
        <strain evidence="2">ATCC 17025</strain>
    </source>
</reference>
<dbReference type="eggNOG" id="COG4695">
    <property type="taxonomic scope" value="Bacteria"/>
</dbReference>
<dbReference type="Gene3D" id="3.30.1120.70">
    <property type="match status" value="1"/>
</dbReference>
<dbReference type="Gene3D" id="3.40.140.120">
    <property type="match status" value="1"/>
</dbReference>
<protein>
    <submittedName>
        <fullName evidence="2">Phage portal protein, HK97 family</fullName>
    </submittedName>
</protein>
<dbReference type="AlphaFoldDB" id="A4WS89"/>
<evidence type="ECO:0000313" key="2">
    <source>
        <dbReference type="EMBL" id="ABP70253.1"/>
    </source>
</evidence>
<dbReference type="Pfam" id="PF04860">
    <property type="entry name" value="Phage_portal"/>
    <property type="match status" value="1"/>
</dbReference>
<dbReference type="InterPro" id="IPR006427">
    <property type="entry name" value="Portal_HK97"/>
</dbReference>
<organism evidence="2">
    <name type="scientific">Cereibacter sphaeroides (strain ATCC 17025 / ATH 2.4.3)</name>
    <name type="common">Rhodobacter sphaeroides</name>
    <dbReference type="NCBI Taxonomy" id="349102"/>
    <lineage>
        <taxon>Bacteria</taxon>
        <taxon>Pseudomonadati</taxon>
        <taxon>Pseudomonadota</taxon>
        <taxon>Alphaproteobacteria</taxon>
        <taxon>Rhodobacterales</taxon>
        <taxon>Paracoccaceae</taxon>
        <taxon>Cereibacter</taxon>
    </lineage>
</organism>
<accession>A4WS89</accession>
<dbReference type="NCBIfam" id="TIGR01537">
    <property type="entry name" value="portal_HK97"/>
    <property type="match status" value="1"/>
</dbReference>
<evidence type="ECO:0000256" key="1">
    <source>
        <dbReference type="SAM" id="MobiDB-lite"/>
    </source>
</evidence>
<dbReference type="STRING" id="349102.Rsph17025_1356"/>
<dbReference type="Gene3D" id="1.20.1270.210">
    <property type="match status" value="1"/>
</dbReference>
<sequence>MKLWPFSRKSLAAPSDDLLGIFGALPTAAGVPLSVTDALKVPAVASAIRIISEAAASLDVKVVQVAGDGAETNVPGHAVGALLSSEANDWTTGFEFIRDLVIDALTCDVGGLAWVNRVGGKPIEVIHYRRGVMAVEFDQATGEPRYTLNSGPVASAEVIHLRSPFDRCPLTLAREAIGVAAVMERHAARLFGRGARPSGALVFPKGMGEESVKKARSAWRQTHEGDDAGGRTAILYDGADFKPFTLASTDAQFLENRIFQILEIARAFRVPPSMLFELNRATWSNTEQMGREFLVYCLEPWLKSLEGALGRGLLTQEERRSGLAVRFDRDDLTRADLQTRATTINSLIASLVINPNEGRSWLGLPPREGGDMFQNPNITTAAGAPKEDTANAE</sequence>
<dbReference type="BioCyc" id="RSPH349102:G1G8M-1394-MONOMER"/>
<dbReference type="KEGG" id="rsq:Rsph17025_1356"/>
<dbReference type="EMBL" id="CP000661">
    <property type="protein sequence ID" value="ABP70253.1"/>
    <property type="molecule type" value="Genomic_DNA"/>
</dbReference>
<feature type="region of interest" description="Disordered" evidence="1">
    <location>
        <begin position="367"/>
        <end position="393"/>
    </location>
</feature>
<gene>
    <name evidence="2" type="ordered locus">Rsph17025_1356</name>
</gene>
<name>A4WS89_CERS5</name>